<keyword evidence="1 6" id="KW-0479">Metal-binding</keyword>
<evidence type="ECO:0000313" key="9">
    <source>
        <dbReference type="Proteomes" id="UP000632195"/>
    </source>
</evidence>
<dbReference type="Gene3D" id="6.20.50.180">
    <property type="match status" value="1"/>
</dbReference>
<dbReference type="GO" id="GO:0005840">
    <property type="term" value="C:ribosome"/>
    <property type="evidence" value="ECO:0007669"/>
    <property type="project" value="UniProtKB-KW"/>
</dbReference>
<evidence type="ECO:0000256" key="3">
    <source>
        <dbReference type="ARBA" id="ARBA00022833"/>
    </source>
</evidence>
<sequence length="61" mass="7180">MQKRELYKLEGEKVVRERRYCPRCGPGVFLAEHEDRLSCGRCGYTEFKKKQTGKEEKKGGR</sequence>
<name>A0AA37BRP4_9ARCH</name>
<dbReference type="InterPro" id="IPR011332">
    <property type="entry name" value="Ribosomal_zn-bd"/>
</dbReference>
<dbReference type="GO" id="GO:0003735">
    <property type="term" value="F:structural constituent of ribosome"/>
    <property type="evidence" value="ECO:0007669"/>
    <property type="project" value="InterPro"/>
</dbReference>
<keyword evidence="9" id="KW-1185">Reference proteome</keyword>
<dbReference type="SMART" id="SM01402">
    <property type="entry name" value="Ribosomal_S27"/>
    <property type="match status" value="1"/>
</dbReference>
<dbReference type="RefSeq" id="WP_188681286.1">
    <property type="nucleotide sequence ID" value="NZ_BMNY01000002.1"/>
</dbReference>
<evidence type="ECO:0000256" key="1">
    <source>
        <dbReference type="ARBA" id="ARBA00022723"/>
    </source>
</evidence>
<keyword evidence="3 6" id="KW-0862">Zinc</keyword>
<dbReference type="Pfam" id="PF01599">
    <property type="entry name" value="Ribosomal_S27"/>
    <property type="match status" value="1"/>
</dbReference>
<dbReference type="Proteomes" id="UP000632195">
    <property type="component" value="Unassembled WGS sequence"/>
</dbReference>
<dbReference type="SUPFAM" id="SSF57829">
    <property type="entry name" value="Zn-binding ribosomal proteins"/>
    <property type="match status" value="1"/>
</dbReference>
<feature type="binding site" evidence="6">
    <location>
        <position position="42"/>
    </location>
    <ligand>
        <name>Zn(2+)</name>
        <dbReference type="ChEBI" id="CHEBI:29105"/>
    </ligand>
</feature>
<reference evidence="8" key="1">
    <citation type="journal article" date="2014" name="Int. J. Syst. Evol. Microbiol.">
        <title>Complete genome sequence of Corynebacterium casei LMG S-19264T (=DSM 44701T), isolated from a smear-ripened cheese.</title>
        <authorList>
            <consortium name="US DOE Joint Genome Institute (JGI-PGF)"/>
            <person name="Walter F."/>
            <person name="Albersmeier A."/>
            <person name="Kalinowski J."/>
            <person name="Ruckert C."/>
        </authorList>
    </citation>
    <scope>NUCLEOTIDE SEQUENCE</scope>
    <source>
        <strain evidence="8">JCM 13583</strain>
    </source>
</reference>
<dbReference type="GO" id="GO:0006412">
    <property type="term" value="P:translation"/>
    <property type="evidence" value="ECO:0007669"/>
    <property type="project" value="UniProtKB-UniRule"/>
</dbReference>
<dbReference type="InterPro" id="IPR022845">
    <property type="entry name" value="Ribosomal_eS31_arc"/>
</dbReference>
<evidence type="ECO:0000313" key="8">
    <source>
        <dbReference type="EMBL" id="GGM75565.1"/>
    </source>
</evidence>
<comment type="caution">
    <text evidence="6">Lacks conserved residue(s) required for the propagation of feature annotation.</text>
</comment>
<feature type="binding site" evidence="6">
    <location>
        <position position="24"/>
    </location>
    <ligand>
        <name>Zn(2+)</name>
        <dbReference type="ChEBI" id="CHEBI:29105"/>
    </ligand>
</feature>
<dbReference type="EMBL" id="BMNY01000002">
    <property type="protein sequence ID" value="GGM75565.1"/>
    <property type="molecule type" value="Genomic_DNA"/>
</dbReference>
<comment type="subunit">
    <text evidence="6">Part of the 30S ribosomal subunit.</text>
</comment>
<feature type="domain" description="Small ribosomal subunit protein eS31" evidence="7">
    <location>
        <begin position="3"/>
        <end position="45"/>
    </location>
</feature>
<evidence type="ECO:0000259" key="7">
    <source>
        <dbReference type="SMART" id="SM01402"/>
    </source>
</evidence>
<feature type="binding site" evidence="6">
    <location>
        <position position="21"/>
    </location>
    <ligand>
        <name>Zn(2+)</name>
        <dbReference type="ChEBI" id="CHEBI:29105"/>
    </ligand>
</feature>
<dbReference type="NCBIfam" id="NF001669">
    <property type="entry name" value="PRK00432.1"/>
    <property type="match status" value="1"/>
</dbReference>
<comment type="similarity">
    <text evidence="6">Belongs to the eukaryotic ribosomal protein eS31 family.</text>
</comment>
<keyword evidence="5 6" id="KW-0687">Ribonucleoprotein</keyword>
<keyword evidence="2 6" id="KW-0863">Zinc-finger</keyword>
<evidence type="ECO:0000256" key="2">
    <source>
        <dbReference type="ARBA" id="ARBA00022771"/>
    </source>
</evidence>
<dbReference type="AlphaFoldDB" id="A0AA37BRP4"/>
<dbReference type="GO" id="GO:0008270">
    <property type="term" value="F:zinc ion binding"/>
    <property type="evidence" value="ECO:0007669"/>
    <property type="project" value="UniProtKB-UniRule"/>
</dbReference>
<dbReference type="GO" id="GO:1990904">
    <property type="term" value="C:ribonucleoprotein complex"/>
    <property type="evidence" value="ECO:0007669"/>
    <property type="project" value="UniProtKB-KW"/>
</dbReference>
<protein>
    <recommendedName>
        <fullName evidence="6">Small ribosomal subunit protein eS31</fullName>
    </recommendedName>
</protein>
<evidence type="ECO:0000256" key="6">
    <source>
        <dbReference type="HAMAP-Rule" id="MF_00777"/>
    </source>
</evidence>
<accession>A0AA37BRP4</accession>
<proteinExistence type="inferred from homology"/>
<organism evidence="8 9">
    <name type="scientific">Thermogymnomonas acidicola</name>
    <dbReference type="NCBI Taxonomy" id="399579"/>
    <lineage>
        <taxon>Archaea</taxon>
        <taxon>Methanobacteriati</taxon>
        <taxon>Thermoplasmatota</taxon>
        <taxon>Thermoplasmata</taxon>
        <taxon>Thermoplasmatales</taxon>
        <taxon>Thermogymnomonas</taxon>
    </lineage>
</organism>
<evidence type="ECO:0000256" key="5">
    <source>
        <dbReference type="ARBA" id="ARBA00023274"/>
    </source>
</evidence>
<gene>
    <name evidence="6" type="primary">rps27ae</name>
    <name evidence="8" type="ORF">GCM10007108_11860</name>
</gene>
<keyword evidence="4 6" id="KW-0689">Ribosomal protein</keyword>
<comment type="cofactor">
    <cofactor evidence="6">
        <name>Zn(2+)</name>
        <dbReference type="ChEBI" id="CHEBI:29105"/>
    </cofactor>
    <text evidence="6">Binds 1 zinc ion per subunit.</text>
</comment>
<dbReference type="HAMAP" id="MF_00777">
    <property type="entry name" value="Ribosomal_eS31"/>
    <property type="match status" value="1"/>
</dbReference>
<reference evidence="8" key="2">
    <citation type="submission" date="2022-09" db="EMBL/GenBank/DDBJ databases">
        <authorList>
            <person name="Sun Q."/>
            <person name="Ohkuma M."/>
        </authorList>
    </citation>
    <scope>NUCLEOTIDE SEQUENCE</scope>
    <source>
        <strain evidence="8">JCM 13583</strain>
    </source>
</reference>
<comment type="caution">
    <text evidence="8">The sequence shown here is derived from an EMBL/GenBank/DDBJ whole genome shotgun (WGS) entry which is preliminary data.</text>
</comment>
<evidence type="ECO:0000256" key="4">
    <source>
        <dbReference type="ARBA" id="ARBA00022980"/>
    </source>
</evidence>
<feature type="binding site" evidence="6">
    <location>
        <position position="39"/>
    </location>
    <ligand>
        <name>Zn(2+)</name>
        <dbReference type="ChEBI" id="CHEBI:29105"/>
    </ligand>
</feature>
<dbReference type="InterPro" id="IPR002906">
    <property type="entry name" value="Ribosomal_eS31"/>
</dbReference>